<dbReference type="PANTHER" id="PTHR13220">
    <property type="entry name" value="TIMELESS INTERACTING-RELATED"/>
    <property type="match status" value="1"/>
</dbReference>
<dbReference type="STRING" id="200324.A0A2N5VW77"/>
<evidence type="ECO:0000313" key="9">
    <source>
        <dbReference type="EMBL" id="PLW54257.1"/>
    </source>
</evidence>
<comment type="function">
    <text evidence="6">Plays an important role in the control of DNA replication and the maintenance of replication fork stability.</text>
</comment>
<evidence type="ECO:0000256" key="1">
    <source>
        <dbReference type="ARBA" id="ARBA00004123"/>
    </source>
</evidence>
<sequence>MSEGQDHDQPQVAPTRRLPRFLGDEDMDEETGGPSTAPDESLDAFFQDLDDEEPALPEMLDHETIEAALAAKKAQALDPFALISGDKPLKRKTTRRPIVKIDEDRLLDPKIGIPSLIALSKSFKPSGKGNEKEDLKRLLKMYRLWTHSMYPKGTFRDSIDTIEKLCHKRKMRDALKTWREENAGTKSSKKAKSGEPAKEAREKEDDPSLTTRAVEADDHPEADAPPQAAVAFEGPLFRPADESEEEFPDDDQLCAFLDTVNPMPAAIPTGPVPAPPGRHSAAHRMEWAEDEFAEEEALLRDAEMAQPLPSIPHLPNSPPRPELPLPHPDSGTSINPAPAALPLTEEAHDWDDLYQ</sequence>
<gene>
    <name evidence="9" type="ORF">PCANC_05248</name>
</gene>
<evidence type="ECO:0000313" key="10">
    <source>
        <dbReference type="Proteomes" id="UP000235388"/>
    </source>
</evidence>
<feature type="region of interest" description="Disordered" evidence="7">
    <location>
        <begin position="301"/>
        <end position="355"/>
    </location>
</feature>
<feature type="domain" description="Chromosome segregation in meiosis protein 3" evidence="8">
    <location>
        <begin position="100"/>
        <end position="182"/>
    </location>
</feature>
<feature type="compositionally biased region" description="Basic and acidic residues" evidence="7">
    <location>
        <begin position="192"/>
        <end position="206"/>
    </location>
</feature>
<dbReference type="PANTHER" id="PTHR13220:SF11">
    <property type="entry name" value="TIMELESS-INTERACTING PROTEIN"/>
    <property type="match status" value="1"/>
</dbReference>
<comment type="similarity">
    <text evidence="2 6">Belongs to the CSM3 family.</text>
</comment>
<dbReference type="GO" id="GO:0031298">
    <property type="term" value="C:replication fork protection complex"/>
    <property type="evidence" value="ECO:0007669"/>
    <property type="project" value="TreeGrafter"/>
</dbReference>
<evidence type="ECO:0000256" key="7">
    <source>
        <dbReference type="SAM" id="MobiDB-lite"/>
    </source>
</evidence>
<feature type="compositionally biased region" description="Basic and acidic residues" evidence="7">
    <location>
        <begin position="345"/>
        <end position="355"/>
    </location>
</feature>
<dbReference type="Proteomes" id="UP000235388">
    <property type="component" value="Unassembled WGS sequence"/>
</dbReference>
<dbReference type="GO" id="GO:0003677">
    <property type="term" value="F:DNA binding"/>
    <property type="evidence" value="ECO:0007669"/>
    <property type="project" value="TreeGrafter"/>
</dbReference>
<dbReference type="GO" id="GO:0031297">
    <property type="term" value="P:replication fork processing"/>
    <property type="evidence" value="ECO:0007669"/>
    <property type="project" value="UniProtKB-UniRule"/>
</dbReference>
<keyword evidence="5 6" id="KW-0131">Cell cycle</keyword>
<dbReference type="InterPro" id="IPR040038">
    <property type="entry name" value="TIPIN/Csm3/Swi3"/>
</dbReference>
<reference evidence="9 10" key="1">
    <citation type="submission" date="2017-11" db="EMBL/GenBank/DDBJ databases">
        <title>De novo assembly and phasing of dikaryotic genomes from two isolates of Puccinia coronata f. sp. avenae, the causal agent of oat crown rust.</title>
        <authorList>
            <person name="Miller M.E."/>
            <person name="Zhang Y."/>
            <person name="Omidvar V."/>
            <person name="Sperschneider J."/>
            <person name="Schwessinger B."/>
            <person name="Raley C."/>
            <person name="Palmer J.M."/>
            <person name="Garnica D."/>
            <person name="Upadhyaya N."/>
            <person name="Rathjen J."/>
            <person name="Taylor J.M."/>
            <person name="Park R.F."/>
            <person name="Dodds P.N."/>
            <person name="Hirsch C.D."/>
            <person name="Kianian S.F."/>
            <person name="Figueroa M."/>
        </authorList>
    </citation>
    <scope>NUCLEOTIDE SEQUENCE [LARGE SCALE GENOMIC DNA]</scope>
    <source>
        <strain evidence="9">12NC29</strain>
    </source>
</reference>
<proteinExistence type="inferred from homology"/>
<comment type="caution">
    <text evidence="9">The sequence shown here is derived from an EMBL/GenBank/DDBJ whole genome shotgun (WGS) entry which is preliminary data.</text>
</comment>
<feature type="region of interest" description="Disordered" evidence="7">
    <location>
        <begin position="176"/>
        <end position="249"/>
    </location>
</feature>
<dbReference type="AlphaFoldDB" id="A0A2N5VW77"/>
<dbReference type="OrthoDB" id="2501273at2759"/>
<accession>A0A2N5VW77</accession>
<dbReference type="Pfam" id="PF07962">
    <property type="entry name" value="Swi3"/>
    <property type="match status" value="1"/>
</dbReference>
<feature type="region of interest" description="Disordered" evidence="7">
    <location>
        <begin position="1"/>
        <end position="43"/>
    </location>
</feature>
<dbReference type="GO" id="GO:0000076">
    <property type="term" value="P:DNA replication checkpoint signaling"/>
    <property type="evidence" value="ECO:0007669"/>
    <property type="project" value="UniProtKB-UniRule"/>
</dbReference>
<keyword evidence="10" id="KW-1185">Reference proteome</keyword>
<dbReference type="GO" id="GO:0043111">
    <property type="term" value="P:replication fork arrest"/>
    <property type="evidence" value="ECO:0007669"/>
    <property type="project" value="TreeGrafter"/>
</dbReference>
<keyword evidence="4 6" id="KW-0539">Nucleus</keyword>
<feature type="compositionally biased region" description="Pro residues" evidence="7">
    <location>
        <begin position="309"/>
        <end position="327"/>
    </location>
</feature>
<comment type="subcellular location">
    <subcellularLocation>
        <location evidence="1 6">Nucleus</location>
    </subcellularLocation>
</comment>
<dbReference type="EMBL" id="PGCJ01000048">
    <property type="protein sequence ID" value="PLW54257.1"/>
    <property type="molecule type" value="Genomic_DNA"/>
</dbReference>
<dbReference type="InterPro" id="IPR012923">
    <property type="entry name" value="Csm3"/>
</dbReference>
<evidence type="ECO:0000259" key="8">
    <source>
        <dbReference type="Pfam" id="PF07962"/>
    </source>
</evidence>
<evidence type="ECO:0000256" key="5">
    <source>
        <dbReference type="ARBA" id="ARBA00023306"/>
    </source>
</evidence>
<keyword evidence="3 6" id="KW-0227">DNA damage</keyword>
<evidence type="ECO:0000256" key="3">
    <source>
        <dbReference type="ARBA" id="ARBA00022763"/>
    </source>
</evidence>
<name>A0A2N5VW77_9BASI</name>
<protein>
    <recommendedName>
        <fullName evidence="6">Chromosome segregation in meiosis protein</fullName>
    </recommendedName>
</protein>
<dbReference type="GO" id="GO:0006974">
    <property type="term" value="P:DNA damage response"/>
    <property type="evidence" value="ECO:0007669"/>
    <property type="project" value="UniProtKB-KW"/>
</dbReference>
<evidence type="ECO:0000256" key="4">
    <source>
        <dbReference type="ARBA" id="ARBA00023242"/>
    </source>
</evidence>
<organism evidence="9 10">
    <name type="scientific">Puccinia coronata f. sp. avenae</name>
    <dbReference type="NCBI Taxonomy" id="200324"/>
    <lineage>
        <taxon>Eukaryota</taxon>
        <taxon>Fungi</taxon>
        <taxon>Dikarya</taxon>
        <taxon>Basidiomycota</taxon>
        <taxon>Pucciniomycotina</taxon>
        <taxon>Pucciniomycetes</taxon>
        <taxon>Pucciniales</taxon>
        <taxon>Pucciniaceae</taxon>
        <taxon>Puccinia</taxon>
    </lineage>
</organism>
<evidence type="ECO:0000256" key="6">
    <source>
        <dbReference type="RuleBase" id="RU366049"/>
    </source>
</evidence>
<feature type="region of interest" description="Disordered" evidence="7">
    <location>
        <begin position="262"/>
        <end position="282"/>
    </location>
</feature>
<evidence type="ECO:0000256" key="2">
    <source>
        <dbReference type="ARBA" id="ARBA00006075"/>
    </source>
</evidence>